<evidence type="ECO:0000313" key="3">
    <source>
        <dbReference type="Proteomes" id="UP000275199"/>
    </source>
</evidence>
<feature type="region of interest" description="Disordered" evidence="1">
    <location>
        <begin position="61"/>
        <end position="90"/>
    </location>
</feature>
<evidence type="ECO:0000256" key="1">
    <source>
        <dbReference type="SAM" id="MobiDB-lite"/>
    </source>
</evidence>
<evidence type="ECO:0008006" key="4">
    <source>
        <dbReference type="Google" id="ProtNLM"/>
    </source>
</evidence>
<dbReference type="EMBL" id="RKKU01000009">
    <property type="protein sequence ID" value="ROZ84845.1"/>
    <property type="molecule type" value="Genomic_DNA"/>
</dbReference>
<feature type="compositionally biased region" description="Low complexity" evidence="1">
    <location>
        <begin position="158"/>
        <end position="167"/>
    </location>
</feature>
<accession>A0ABX9XIE5</accession>
<comment type="caution">
    <text evidence="2">The sequence shown here is derived from an EMBL/GenBank/DDBJ whole genome shotgun (WGS) entry which is preliminary data.</text>
</comment>
<name>A0ABX9XIE5_9PSED</name>
<dbReference type="RefSeq" id="WP_123889356.1">
    <property type="nucleotide sequence ID" value="NZ_JBPYCX010000004.1"/>
</dbReference>
<gene>
    <name evidence="2" type="ORF">EF096_09340</name>
</gene>
<organism evidence="2 3">
    <name type="scientific">Pseudomonas neustonica</name>
    <dbReference type="NCBI Taxonomy" id="2487346"/>
    <lineage>
        <taxon>Bacteria</taxon>
        <taxon>Pseudomonadati</taxon>
        <taxon>Pseudomonadota</taxon>
        <taxon>Gammaproteobacteria</taxon>
        <taxon>Pseudomonadales</taxon>
        <taxon>Pseudomonadaceae</taxon>
        <taxon>Pseudomonas</taxon>
    </lineage>
</organism>
<feature type="region of interest" description="Disordered" evidence="1">
    <location>
        <begin position="128"/>
        <end position="185"/>
    </location>
</feature>
<dbReference type="Proteomes" id="UP000275199">
    <property type="component" value="Unassembled WGS sequence"/>
</dbReference>
<sequence length="185" mass="20730">MTSTDKSTTTAKQDDKVSNPLNLLQTLTRTLNEHLADACNQAEQDAQKALAKLQRQQEKLDLKLSQTKQKLSAREAEQPEKPANKTRKKLAELESAKVELHEARLRAESYIKQLSSDVRQTLRLAKGLERIDTQVGQALEKRDNPKPAAKPRTRRPAAPRNNNNAKSSRARKPRPAAKPTTPQSN</sequence>
<reference evidence="2 3" key="1">
    <citation type="submission" date="2018-11" db="EMBL/GenBank/DDBJ databases">
        <authorList>
            <person name="Jang G.I."/>
            <person name="Hwang C.Y."/>
        </authorList>
    </citation>
    <scope>NUCLEOTIDE SEQUENCE [LARGE SCALE GENOMIC DNA]</scope>
    <source>
        <strain evidence="2 3">SSM26</strain>
    </source>
</reference>
<feature type="compositionally biased region" description="Basic and acidic residues" evidence="1">
    <location>
        <begin position="72"/>
        <end position="90"/>
    </location>
</feature>
<feature type="compositionally biased region" description="Polar residues" evidence="1">
    <location>
        <begin position="1"/>
        <end position="11"/>
    </location>
</feature>
<proteinExistence type="predicted"/>
<keyword evidence="3" id="KW-1185">Reference proteome</keyword>
<feature type="region of interest" description="Disordered" evidence="1">
    <location>
        <begin position="1"/>
        <end position="20"/>
    </location>
</feature>
<evidence type="ECO:0000313" key="2">
    <source>
        <dbReference type="EMBL" id="ROZ84845.1"/>
    </source>
</evidence>
<protein>
    <recommendedName>
        <fullName evidence="4">Transcriptional regulator</fullName>
    </recommendedName>
</protein>